<dbReference type="Pfam" id="PF12796">
    <property type="entry name" value="Ank_2"/>
    <property type="match status" value="3"/>
</dbReference>
<dbReference type="PANTHER" id="PTHR24186">
    <property type="entry name" value="PROTEIN PHOSPHATASE 1 REGULATORY SUBUNIT"/>
    <property type="match status" value="1"/>
</dbReference>
<evidence type="ECO:0000256" key="8">
    <source>
        <dbReference type="SAM" id="Phobius"/>
    </source>
</evidence>
<feature type="transmembrane region" description="Helical" evidence="8">
    <location>
        <begin position="556"/>
        <end position="578"/>
    </location>
</feature>
<reference evidence="10" key="1">
    <citation type="submission" date="2023-03" db="EMBL/GenBank/DDBJ databases">
        <authorList>
            <person name="Julca I."/>
        </authorList>
    </citation>
    <scope>NUCLEOTIDE SEQUENCE</scope>
</reference>
<dbReference type="SMART" id="SM00248">
    <property type="entry name" value="ANK"/>
    <property type="match status" value="8"/>
</dbReference>
<dbReference type="Gene3D" id="1.25.40.20">
    <property type="entry name" value="Ankyrin repeat-containing domain"/>
    <property type="match status" value="2"/>
</dbReference>
<gene>
    <name evidence="10" type="ORF">OLC1_LOCUS6227</name>
</gene>
<accession>A0AAV1CJF3</accession>
<evidence type="ECO:0000313" key="10">
    <source>
        <dbReference type="EMBL" id="CAI9095208.1"/>
    </source>
</evidence>
<dbReference type="InterPro" id="IPR002110">
    <property type="entry name" value="Ankyrin_rpt"/>
</dbReference>
<name>A0AAV1CJF3_OLDCO</name>
<dbReference type="InterPro" id="IPR036770">
    <property type="entry name" value="Ankyrin_rpt-contain_sf"/>
</dbReference>
<evidence type="ECO:0000256" key="3">
    <source>
        <dbReference type="ARBA" id="ARBA00022737"/>
    </source>
</evidence>
<evidence type="ECO:0000256" key="7">
    <source>
        <dbReference type="PROSITE-ProRule" id="PRU00023"/>
    </source>
</evidence>
<sequence length="627" mass="70184">MEGADSEMLGSIAKLSHILRPQRQYMDPALYRAAQSGNWEVIKEYSKEDLKRRTGNGDSVLHVLAQSGDTPAIVNAVAQILAAEPGLVHKRNRNQETPLVTASRKGHSNVVRALLDCPRRINVVSLYRDLWLHPFVSLIRFAGFKLDSPGQAESAAFSMAVRHNRYDIIELFMEKRPSLFRYLETSSPVDRVLIRALRWSIRPTKTQVNQWAKSPLYVAVEKGYHRIVTLLLSSRGSFPYYGPGQKTISHAAAASNSPECMRIILEKRPDIMKEVDVYGWSALHYAAVLGHTEMVEQLLSKDSSIGYLVAGHDECKIPLHVAVIHGHLDVIQRILFRCPHSWGMITSKAQKILHLAIVNECQNVLDYILQNSWASELMNEKDLYGNTPLHLYVSTKNIQGYGLINHPGIDMSVLNKKGSTPLDTLTEGRGLFTRRQVLLRDERLAGANSGLSWAVPKVNKELGDEKLKNVKTYMVISTLILTMTFAAGLAVAVGYNSSKPNEGAPSVLARKAAFIVFVVADSLSMLLTIGTMLLQIFLKEQRAIWRKLDIFRDIKVYMSSALVLLVVAFVSGLCSVIPIRGLDIYSIVVGSIVCLPVAFYTVRLIWTYWVIRDITGEPDIYIRYSDV</sequence>
<dbReference type="Pfam" id="PF13962">
    <property type="entry name" value="PGG"/>
    <property type="match status" value="1"/>
</dbReference>
<dbReference type="PROSITE" id="PS50297">
    <property type="entry name" value="ANK_REP_REGION"/>
    <property type="match status" value="1"/>
</dbReference>
<keyword evidence="2 8" id="KW-0812">Transmembrane</keyword>
<keyword evidence="4 8" id="KW-1133">Transmembrane helix</keyword>
<feature type="transmembrane region" description="Helical" evidence="8">
    <location>
        <begin position="584"/>
        <end position="606"/>
    </location>
</feature>
<dbReference type="InterPro" id="IPR026961">
    <property type="entry name" value="PGG_dom"/>
</dbReference>
<feature type="repeat" description="ANK" evidence="7">
    <location>
        <begin position="278"/>
        <end position="305"/>
    </location>
</feature>
<dbReference type="AlphaFoldDB" id="A0AAV1CJF3"/>
<dbReference type="GO" id="GO:0005886">
    <property type="term" value="C:plasma membrane"/>
    <property type="evidence" value="ECO:0007669"/>
    <property type="project" value="TreeGrafter"/>
</dbReference>
<dbReference type="SUPFAM" id="SSF48403">
    <property type="entry name" value="Ankyrin repeat"/>
    <property type="match status" value="2"/>
</dbReference>
<organism evidence="10 11">
    <name type="scientific">Oldenlandia corymbosa var. corymbosa</name>
    <dbReference type="NCBI Taxonomy" id="529605"/>
    <lineage>
        <taxon>Eukaryota</taxon>
        <taxon>Viridiplantae</taxon>
        <taxon>Streptophyta</taxon>
        <taxon>Embryophyta</taxon>
        <taxon>Tracheophyta</taxon>
        <taxon>Spermatophyta</taxon>
        <taxon>Magnoliopsida</taxon>
        <taxon>eudicotyledons</taxon>
        <taxon>Gunneridae</taxon>
        <taxon>Pentapetalae</taxon>
        <taxon>asterids</taxon>
        <taxon>lamiids</taxon>
        <taxon>Gentianales</taxon>
        <taxon>Rubiaceae</taxon>
        <taxon>Rubioideae</taxon>
        <taxon>Spermacoceae</taxon>
        <taxon>Hedyotis-Oldenlandia complex</taxon>
        <taxon>Oldenlandia</taxon>
    </lineage>
</organism>
<evidence type="ECO:0000256" key="1">
    <source>
        <dbReference type="ARBA" id="ARBA00004141"/>
    </source>
</evidence>
<keyword evidence="5 7" id="KW-0040">ANK repeat</keyword>
<protein>
    <submittedName>
        <fullName evidence="10">OLC1v1031095C1</fullName>
    </submittedName>
</protein>
<keyword evidence="6 8" id="KW-0472">Membrane</keyword>
<evidence type="ECO:0000259" key="9">
    <source>
        <dbReference type="Pfam" id="PF13962"/>
    </source>
</evidence>
<feature type="domain" description="PGG" evidence="9">
    <location>
        <begin position="468"/>
        <end position="575"/>
    </location>
</feature>
<keyword evidence="3" id="KW-0677">Repeat</keyword>
<dbReference type="PANTHER" id="PTHR24186:SF50">
    <property type="entry name" value="ANKYRIN REPEAT-CONTAINING PROTEIN ITN1-LIKE ISOFORM X1"/>
    <property type="match status" value="1"/>
</dbReference>
<evidence type="ECO:0000256" key="4">
    <source>
        <dbReference type="ARBA" id="ARBA00022989"/>
    </source>
</evidence>
<evidence type="ECO:0000256" key="5">
    <source>
        <dbReference type="ARBA" id="ARBA00023043"/>
    </source>
</evidence>
<dbReference type="Proteomes" id="UP001161247">
    <property type="component" value="Chromosome 2"/>
</dbReference>
<dbReference type="EMBL" id="OX459119">
    <property type="protein sequence ID" value="CAI9095208.1"/>
    <property type="molecule type" value="Genomic_DNA"/>
</dbReference>
<evidence type="ECO:0000256" key="6">
    <source>
        <dbReference type="ARBA" id="ARBA00023136"/>
    </source>
</evidence>
<feature type="transmembrane region" description="Helical" evidence="8">
    <location>
        <begin position="473"/>
        <end position="493"/>
    </location>
</feature>
<dbReference type="PROSITE" id="PS50088">
    <property type="entry name" value="ANK_REPEAT"/>
    <property type="match status" value="1"/>
</dbReference>
<comment type="subcellular location">
    <subcellularLocation>
        <location evidence="1">Membrane</location>
        <topology evidence="1">Multi-pass membrane protein</topology>
    </subcellularLocation>
</comment>
<proteinExistence type="predicted"/>
<evidence type="ECO:0000313" key="11">
    <source>
        <dbReference type="Proteomes" id="UP001161247"/>
    </source>
</evidence>
<feature type="transmembrane region" description="Helical" evidence="8">
    <location>
        <begin position="513"/>
        <end position="536"/>
    </location>
</feature>
<keyword evidence="11" id="KW-1185">Reference proteome</keyword>
<evidence type="ECO:0000256" key="2">
    <source>
        <dbReference type="ARBA" id="ARBA00022692"/>
    </source>
</evidence>